<sequence length="129" mass="14473">MLIVRRWKAFHRLFAIVTALWIVYLTIVVPIRLRHRAETRLGERLANCAHFTPEHTVAYDGECMDIAEHLYVIDKNVAGSYFGPEGLLTLFAAALGMPLAFYGLIAGSALLLRHLRRTRSDEPPQGTAA</sequence>
<keyword evidence="1" id="KW-1133">Transmembrane helix</keyword>
<evidence type="ECO:0000313" key="3">
    <source>
        <dbReference type="Proteomes" id="UP001596091"/>
    </source>
</evidence>
<name>A0ABW1EN11_9BACT</name>
<evidence type="ECO:0000256" key="1">
    <source>
        <dbReference type="SAM" id="Phobius"/>
    </source>
</evidence>
<evidence type="ECO:0008006" key="4">
    <source>
        <dbReference type="Google" id="ProtNLM"/>
    </source>
</evidence>
<accession>A0ABW1EN11</accession>
<reference evidence="3" key="1">
    <citation type="journal article" date="2019" name="Int. J. Syst. Evol. Microbiol.">
        <title>The Global Catalogue of Microorganisms (GCM) 10K type strain sequencing project: providing services to taxonomists for standard genome sequencing and annotation.</title>
        <authorList>
            <consortium name="The Broad Institute Genomics Platform"/>
            <consortium name="The Broad Institute Genome Sequencing Center for Infectious Disease"/>
            <person name="Wu L."/>
            <person name="Ma J."/>
        </authorList>
    </citation>
    <scope>NUCLEOTIDE SEQUENCE [LARGE SCALE GENOMIC DNA]</scope>
    <source>
        <strain evidence="3">JCM 4087</strain>
    </source>
</reference>
<dbReference type="EMBL" id="JBHSPH010000018">
    <property type="protein sequence ID" value="MFC5865304.1"/>
    <property type="molecule type" value="Genomic_DNA"/>
</dbReference>
<gene>
    <name evidence="2" type="ORF">ACFPT7_23565</name>
</gene>
<feature type="transmembrane region" description="Helical" evidence="1">
    <location>
        <begin position="90"/>
        <end position="112"/>
    </location>
</feature>
<organism evidence="2 3">
    <name type="scientific">Acidicapsa dinghuensis</name>
    <dbReference type="NCBI Taxonomy" id="2218256"/>
    <lineage>
        <taxon>Bacteria</taxon>
        <taxon>Pseudomonadati</taxon>
        <taxon>Acidobacteriota</taxon>
        <taxon>Terriglobia</taxon>
        <taxon>Terriglobales</taxon>
        <taxon>Acidobacteriaceae</taxon>
        <taxon>Acidicapsa</taxon>
    </lineage>
</organism>
<feature type="transmembrane region" description="Helical" evidence="1">
    <location>
        <begin position="12"/>
        <end position="33"/>
    </location>
</feature>
<keyword evidence="1" id="KW-0812">Transmembrane</keyword>
<evidence type="ECO:0000313" key="2">
    <source>
        <dbReference type="EMBL" id="MFC5865304.1"/>
    </source>
</evidence>
<keyword evidence="1" id="KW-0472">Membrane</keyword>
<dbReference type="Proteomes" id="UP001596091">
    <property type="component" value="Unassembled WGS sequence"/>
</dbReference>
<protein>
    <recommendedName>
        <fullName evidence="4">PepSY domain-containing protein</fullName>
    </recommendedName>
</protein>
<keyword evidence="3" id="KW-1185">Reference proteome</keyword>
<dbReference type="RefSeq" id="WP_263341529.1">
    <property type="nucleotide sequence ID" value="NZ_JAGSYH010000007.1"/>
</dbReference>
<proteinExistence type="predicted"/>
<comment type="caution">
    <text evidence="2">The sequence shown here is derived from an EMBL/GenBank/DDBJ whole genome shotgun (WGS) entry which is preliminary data.</text>
</comment>